<dbReference type="RefSeq" id="WP_338445594.1">
    <property type="nucleotide sequence ID" value="NZ_CP144918.1"/>
</dbReference>
<evidence type="ECO:0000256" key="2">
    <source>
        <dbReference type="SAM" id="SignalP"/>
    </source>
</evidence>
<dbReference type="Proteomes" id="UP001335183">
    <property type="component" value="Chromosome"/>
</dbReference>
<keyword evidence="4" id="KW-1185">Reference proteome</keyword>
<dbReference type="GO" id="GO:0004725">
    <property type="term" value="F:protein tyrosine phosphatase activity"/>
    <property type="evidence" value="ECO:0007669"/>
    <property type="project" value="UniProtKB-EC"/>
</dbReference>
<sequence length="301" mass="32884">MHRFALPFAALFLLPACQEAAAPAAQEEALSPVAANEIALADERRVLDLEGGVNFRDLGGYMTGDGRVTKWETVYRSGSPADLTEADFEELKRRGIRTVCDFRTNEERQSEPNRFAAANSEIEYWTRDYAMDAGDLMSALGGDDAGPEKSRAAMIGFYRELPGQHVESYRQMFRYLAEGRTPLAFNCSAGKDRAGMGAALLLTLLGVPRETVVADYALSDDIVDYRAELEESAAANPSYAALAQLPWETVEPLVASDPAYIESAFAALEERYGSVDDFIEQELGVTGQMKAKIVAHLTTAS</sequence>
<protein>
    <submittedName>
        <fullName evidence="3">Tyrosine-protein phosphatase</fullName>
        <ecNumber evidence="3">3.1.3.48</ecNumber>
    </submittedName>
</protein>
<dbReference type="PANTHER" id="PTHR31126:SF1">
    <property type="entry name" value="TYROSINE SPECIFIC PROTEIN PHOSPHATASES DOMAIN-CONTAINING PROTEIN"/>
    <property type="match status" value="1"/>
</dbReference>
<dbReference type="Pfam" id="PF13350">
    <property type="entry name" value="Y_phosphatase3"/>
    <property type="match status" value="1"/>
</dbReference>
<gene>
    <name evidence="3" type="ORF">V5F89_10475</name>
</gene>
<accession>A0ABZ2D4L2</accession>
<dbReference type="InterPro" id="IPR026893">
    <property type="entry name" value="Tyr/Ser_Pase_IphP-type"/>
</dbReference>
<dbReference type="PANTHER" id="PTHR31126">
    <property type="entry name" value="TYROSINE-PROTEIN PHOSPHATASE"/>
    <property type="match status" value="1"/>
</dbReference>
<evidence type="ECO:0000313" key="4">
    <source>
        <dbReference type="Proteomes" id="UP001335183"/>
    </source>
</evidence>
<reference evidence="3 4" key="1">
    <citation type="submission" date="2024-02" db="EMBL/GenBank/DDBJ databases">
        <title>The whole genome sequence of five bacterial samples isolated from Abu Dhabi Sabkha-shore region.</title>
        <authorList>
            <person name="Sudalaimuthuasari N."/>
            <person name="Sarfraz B."/>
            <person name="Tuyisabe J.D."/>
            <person name="Mugisha Ntwali L.D.M."/>
            <person name="Ali A.I.A.A."/>
            <person name="Almansoori S.Z.A."/>
            <person name="Alajami H.S.A."/>
            <person name="Almeqbaali A.A.S."/>
            <person name="Kundu B."/>
            <person name="Saeed E.E."/>
            <person name="Sukumarinath V."/>
            <person name="Mishra A.K."/>
            <person name="Hazzouri K.M."/>
            <person name="Almaskari R."/>
            <person name="Sharma A.K."/>
            <person name="Amiri K.M.A."/>
        </authorList>
    </citation>
    <scope>NUCLEOTIDE SEQUENCE [LARGE SCALE GENOMIC DNA]</scope>
    <source>
        <strain evidence="4">kcgeb_sd</strain>
    </source>
</reference>
<dbReference type="SUPFAM" id="SSF52799">
    <property type="entry name" value="(Phosphotyrosine protein) phosphatases II"/>
    <property type="match status" value="1"/>
</dbReference>
<proteinExistence type="inferred from homology"/>
<dbReference type="InterPro" id="IPR029021">
    <property type="entry name" value="Prot-tyrosine_phosphatase-like"/>
</dbReference>
<dbReference type="EMBL" id="CP144918">
    <property type="protein sequence ID" value="WWA46697.1"/>
    <property type="molecule type" value="Genomic_DNA"/>
</dbReference>
<dbReference type="EC" id="3.1.3.48" evidence="3"/>
<feature type="signal peptide" evidence="2">
    <location>
        <begin position="1"/>
        <end position="20"/>
    </location>
</feature>
<comment type="similarity">
    <text evidence="1">Belongs to the protein-tyrosine phosphatase family.</text>
</comment>
<organism evidence="3 4">
    <name type="scientific">Pelagerythrobacter marensis</name>
    <dbReference type="NCBI Taxonomy" id="543877"/>
    <lineage>
        <taxon>Bacteria</taxon>
        <taxon>Pseudomonadati</taxon>
        <taxon>Pseudomonadota</taxon>
        <taxon>Alphaproteobacteria</taxon>
        <taxon>Sphingomonadales</taxon>
        <taxon>Erythrobacteraceae</taxon>
        <taxon>Pelagerythrobacter</taxon>
    </lineage>
</organism>
<keyword evidence="3" id="KW-0378">Hydrolase</keyword>
<feature type="chain" id="PRO_5045113077" evidence="2">
    <location>
        <begin position="21"/>
        <end position="301"/>
    </location>
</feature>
<name>A0ABZ2D4L2_9SPHN</name>
<keyword evidence="2" id="KW-0732">Signal</keyword>
<evidence type="ECO:0000313" key="3">
    <source>
        <dbReference type="EMBL" id="WWA46697.1"/>
    </source>
</evidence>
<dbReference type="Gene3D" id="3.90.190.10">
    <property type="entry name" value="Protein tyrosine phosphatase superfamily"/>
    <property type="match status" value="1"/>
</dbReference>
<evidence type="ECO:0000256" key="1">
    <source>
        <dbReference type="ARBA" id="ARBA00009580"/>
    </source>
</evidence>